<sequence>MAQVKVLADPAQMKAVKEVLHVATAPPNVVCREEEQNRVLEFIKACIQQEKAGSLYVCGCPGTGKTLSINKVKEKLFSWSLEVLGCNVFQPIAIEYCARE</sequence>
<gene>
    <name evidence="1" type="ORF">HPP92_015036</name>
</gene>
<dbReference type="GO" id="GO:0003688">
    <property type="term" value="F:DNA replication origin binding"/>
    <property type="evidence" value="ECO:0007669"/>
    <property type="project" value="TreeGrafter"/>
</dbReference>
<dbReference type="GO" id="GO:0033314">
    <property type="term" value="P:mitotic DNA replication checkpoint signaling"/>
    <property type="evidence" value="ECO:0007669"/>
    <property type="project" value="TreeGrafter"/>
</dbReference>
<dbReference type="GO" id="GO:0006270">
    <property type="term" value="P:DNA replication initiation"/>
    <property type="evidence" value="ECO:0007669"/>
    <property type="project" value="TreeGrafter"/>
</dbReference>
<dbReference type="SUPFAM" id="SSF52540">
    <property type="entry name" value="P-loop containing nucleoside triphosphate hydrolases"/>
    <property type="match status" value="1"/>
</dbReference>
<organism evidence="1 2">
    <name type="scientific">Vanilla planifolia</name>
    <name type="common">Vanilla</name>
    <dbReference type="NCBI Taxonomy" id="51239"/>
    <lineage>
        <taxon>Eukaryota</taxon>
        <taxon>Viridiplantae</taxon>
        <taxon>Streptophyta</taxon>
        <taxon>Embryophyta</taxon>
        <taxon>Tracheophyta</taxon>
        <taxon>Spermatophyta</taxon>
        <taxon>Magnoliopsida</taxon>
        <taxon>Liliopsida</taxon>
        <taxon>Asparagales</taxon>
        <taxon>Orchidaceae</taxon>
        <taxon>Vanilloideae</taxon>
        <taxon>Vanilleae</taxon>
        <taxon>Vanilla</taxon>
    </lineage>
</organism>
<dbReference type="Proteomes" id="UP000639772">
    <property type="component" value="Chromosome 7"/>
</dbReference>
<dbReference type="OrthoDB" id="1926878at2759"/>
<dbReference type="PANTHER" id="PTHR10763:SF26">
    <property type="entry name" value="CELL DIVISION CONTROL PROTEIN 6 HOMOLOG"/>
    <property type="match status" value="1"/>
</dbReference>
<comment type="caution">
    <text evidence="1">The sequence shown here is derived from an EMBL/GenBank/DDBJ whole genome shotgun (WGS) entry which is preliminary data.</text>
</comment>
<accession>A0A835QS54</accession>
<evidence type="ECO:0000313" key="2">
    <source>
        <dbReference type="Proteomes" id="UP000639772"/>
    </source>
</evidence>
<name>A0A835QS54_VANPL</name>
<dbReference type="GO" id="GO:0005634">
    <property type="term" value="C:nucleus"/>
    <property type="evidence" value="ECO:0007669"/>
    <property type="project" value="TreeGrafter"/>
</dbReference>
<proteinExistence type="predicted"/>
<dbReference type="InterPro" id="IPR027417">
    <property type="entry name" value="P-loop_NTPase"/>
</dbReference>
<dbReference type="EMBL" id="JADCNM010000007">
    <property type="protein sequence ID" value="KAG0475350.1"/>
    <property type="molecule type" value="Genomic_DNA"/>
</dbReference>
<dbReference type="InterPro" id="IPR050311">
    <property type="entry name" value="ORC1/CDC6"/>
</dbReference>
<evidence type="ECO:0000313" key="1">
    <source>
        <dbReference type="EMBL" id="KAG0475350.1"/>
    </source>
</evidence>
<protein>
    <submittedName>
        <fullName evidence="1">Uncharacterized protein</fullName>
    </submittedName>
</protein>
<dbReference type="PANTHER" id="PTHR10763">
    <property type="entry name" value="CELL DIVISION CONTROL PROTEIN 6-RELATED"/>
    <property type="match status" value="1"/>
</dbReference>
<dbReference type="Gene3D" id="3.40.50.300">
    <property type="entry name" value="P-loop containing nucleotide triphosphate hydrolases"/>
    <property type="match status" value="1"/>
</dbReference>
<reference evidence="1 2" key="1">
    <citation type="journal article" date="2020" name="Nat. Food">
        <title>A phased Vanilla planifolia genome enables genetic improvement of flavour and production.</title>
        <authorList>
            <person name="Hasing T."/>
            <person name="Tang H."/>
            <person name="Brym M."/>
            <person name="Khazi F."/>
            <person name="Huang T."/>
            <person name="Chambers A.H."/>
        </authorList>
    </citation>
    <scope>NUCLEOTIDE SEQUENCE [LARGE SCALE GENOMIC DNA]</scope>
    <source>
        <tissue evidence="1">Leaf</tissue>
    </source>
</reference>
<dbReference type="AlphaFoldDB" id="A0A835QS54"/>